<reference evidence="1 2" key="1">
    <citation type="journal article" date="2014" name="Genome Biol. Evol.">
        <title>The secreted proteins of Achlya hypogyna and Thraustotheca clavata identify the ancestral oomycete secretome and reveal gene acquisitions by horizontal gene transfer.</title>
        <authorList>
            <person name="Misner I."/>
            <person name="Blouin N."/>
            <person name="Leonard G."/>
            <person name="Richards T.A."/>
            <person name="Lane C.E."/>
        </authorList>
    </citation>
    <scope>NUCLEOTIDE SEQUENCE [LARGE SCALE GENOMIC DNA]</scope>
    <source>
        <strain evidence="1 2">ATCC 34112</strain>
    </source>
</reference>
<protein>
    <recommendedName>
        <fullName evidence="3">DDE-1 domain-containing protein</fullName>
    </recommendedName>
</protein>
<gene>
    <name evidence="1" type="ORF">THRCLA_08792</name>
</gene>
<dbReference type="EMBL" id="JNBS01002357">
    <property type="protein sequence ID" value="OQR92094.1"/>
    <property type="molecule type" value="Genomic_DNA"/>
</dbReference>
<dbReference type="Proteomes" id="UP000243217">
    <property type="component" value="Unassembled WGS sequence"/>
</dbReference>
<proteinExistence type="predicted"/>
<sequence length="93" mass="10408">MQLHNRDSTVKFTLKAPFIDALVQWISDAWNFVKPSIIIKGFKRCGLDNLCCESNTTEDAMCEVDSSLLNSLVQFDLAESVAHVEDANLSDNE</sequence>
<name>A0A1V9Z270_9STRA</name>
<evidence type="ECO:0000313" key="1">
    <source>
        <dbReference type="EMBL" id="OQR92094.1"/>
    </source>
</evidence>
<accession>A0A1V9Z270</accession>
<evidence type="ECO:0000313" key="2">
    <source>
        <dbReference type="Proteomes" id="UP000243217"/>
    </source>
</evidence>
<keyword evidence="2" id="KW-1185">Reference proteome</keyword>
<evidence type="ECO:0008006" key="3">
    <source>
        <dbReference type="Google" id="ProtNLM"/>
    </source>
</evidence>
<comment type="caution">
    <text evidence="1">The sequence shown here is derived from an EMBL/GenBank/DDBJ whole genome shotgun (WGS) entry which is preliminary data.</text>
</comment>
<organism evidence="1 2">
    <name type="scientific">Thraustotheca clavata</name>
    <dbReference type="NCBI Taxonomy" id="74557"/>
    <lineage>
        <taxon>Eukaryota</taxon>
        <taxon>Sar</taxon>
        <taxon>Stramenopiles</taxon>
        <taxon>Oomycota</taxon>
        <taxon>Saprolegniomycetes</taxon>
        <taxon>Saprolegniales</taxon>
        <taxon>Achlyaceae</taxon>
        <taxon>Thraustotheca</taxon>
    </lineage>
</organism>
<dbReference type="AlphaFoldDB" id="A0A1V9Z270"/>